<dbReference type="InParanoid" id="G4T7L9"/>
<organism evidence="8 9">
    <name type="scientific">Serendipita indica (strain DSM 11827)</name>
    <name type="common">Root endophyte fungus</name>
    <name type="synonym">Piriformospora indica</name>
    <dbReference type="NCBI Taxonomy" id="1109443"/>
    <lineage>
        <taxon>Eukaryota</taxon>
        <taxon>Fungi</taxon>
        <taxon>Dikarya</taxon>
        <taxon>Basidiomycota</taxon>
        <taxon>Agaricomycotina</taxon>
        <taxon>Agaricomycetes</taxon>
        <taxon>Sebacinales</taxon>
        <taxon>Serendipitaceae</taxon>
        <taxon>Serendipita</taxon>
    </lineage>
</organism>
<dbReference type="Pfam" id="PF01822">
    <property type="entry name" value="WSC"/>
    <property type="match status" value="2"/>
</dbReference>
<dbReference type="GO" id="GO:0005886">
    <property type="term" value="C:plasma membrane"/>
    <property type="evidence" value="ECO:0007669"/>
    <property type="project" value="TreeGrafter"/>
</dbReference>
<reference evidence="8 9" key="1">
    <citation type="journal article" date="2011" name="PLoS Pathog.">
        <title>Endophytic Life Strategies Decoded by Genome and Transcriptome Analyses of the Mutualistic Root Symbiont Piriformospora indica.</title>
        <authorList>
            <person name="Zuccaro A."/>
            <person name="Lahrmann U."/>
            <person name="Guldener U."/>
            <person name="Langen G."/>
            <person name="Pfiffi S."/>
            <person name="Biedenkopf D."/>
            <person name="Wong P."/>
            <person name="Samans B."/>
            <person name="Grimm C."/>
            <person name="Basiewicz M."/>
            <person name="Murat C."/>
            <person name="Martin F."/>
            <person name="Kogel K.H."/>
        </authorList>
    </citation>
    <scope>NUCLEOTIDE SEQUENCE [LARGE SCALE GENOMIC DNA]</scope>
    <source>
        <strain evidence="8 9">DSM 11827</strain>
    </source>
</reference>
<dbReference type="InterPro" id="IPR051836">
    <property type="entry name" value="Kremen_rcpt"/>
</dbReference>
<evidence type="ECO:0000256" key="1">
    <source>
        <dbReference type="ARBA" id="ARBA00004167"/>
    </source>
</evidence>
<dbReference type="InterPro" id="IPR002889">
    <property type="entry name" value="WSC_carb-bd"/>
</dbReference>
<evidence type="ECO:0000259" key="7">
    <source>
        <dbReference type="PROSITE" id="PS51212"/>
    </source>
</evidence>
<keyword evidence="3" id="KW-0732">Signal</keyword>
<dbReference type="Proteomes" id="UP000007148">
    <property type="component" value="Unassembled WGS sequence"/>
</dbReference>
<evidence type="ECO:0000256" key="4">
    <source>
        <dbReference type="ARBA" id="ARBA00022989"/>
    </source>
</evidence>
<dbReference type="PANTHER" id="PTHR24269">
    <property type="entry name" value="KREMEN PROTEIN"/>
    <property type="match status" value="1"/>
</dbReference>
<evidence type="ECO:0000256" key="2">
    <source>
        <dbReference type="ARBA" id="ARBA00022692"/>
    </source>
</evidence>
<keyword evidence="6" id="KW-0325">Glycoprotein</keyword>
<name>G4T7L9_SERID</name>
<evidence type="ECO:0000256" key="6">
    <source>
        <dbReference type="ARBA" id="ARBA00023180"/>
    </source>
</evidence>
<evidence type="ECO:0000256" key="5">
    <source>
        <dbReference type="ARBA" id="ARBA00023136"/>
    </source>
</evidence>
<dbReference type="OrthoDB" id="5985073at2759"/>
<comment type="caution">
    <text evidence="8">The sequence shown here is derived from an EMBL/GenBank/DDBJ whole genome shotgun (WGS) entry which is preliminary data.</text>
</comment>
<keyword evidence="5" id="KW-0472">Membrane</keyword>
<evidence type="ECO:0000256" key="3">
    <source>
        <dbReference type="ARBA" id="ARBA00022729"/>
    </source>
</evidence>
<evidence type="ECO:0000313" key="8">
    <source>
        <dbReference type="EMBL" id="CCA67327.1"/>
    </source>
</evidence>
<keyword evidence="4" id="KW-1133">Transmembrane helix</keyword>
<evidence type="ECO:0000313" key="9">
    <source>
        <dbReference type="Proteomes" id="UP000007148"/>
    </source>
</evidence>
<dbReference type="HOGENOM" id="CLU_063916_1_1_1"/>
<dbReference type="STRING" id="1109443.G4T7L9"/>
<dbReference type="PANTHER" id="PTHR24269:SF16">
    <property type="entry name" value="PROTEIN SLG1"/>
    <property type="match status" value="1"/>
</dbReference>
<comment type="subcellular location">
    <subcellularLocation>
        <location evidence="1">Membrane</location>
        <topology evidence="1">Single-pass membrane protein</topology>
    </subcellularLocation>
</comment>
<dbReference type="EMBL" id="CAFZ01000012">
    <property type="protein sequence ID" value="CCA67327.1"/>
    <property type="molecule type" value="Genomic_DNA"/>
</dbReference>
<dbReference type="eggNOG" id="KOG4157">
    <property type="taxonomic scope" value="Eukaryota"/>
</dbReference>
<proteinExistence type="predicted"/>
<keyword evidence="9" id="KW-1185">Reference proteome</keyword>
<sequence>MTAPKCTEKCFPLTYGVEYADECYCFHSIGSSGQSTEDGCTMPCSGDTSTICGGPDRITIYKYHGKEFPAGATVLSSYKDFTSQGCYTDSVQARIMNQVAANGQMAVETCIDTCVAADYELESNTERSAIALRLCLQTATRQLDNCIMPCAGDSTHLCGGLNRVGPLPRHPSVLLISHWLNVYSSKPVVTPGNNLVAPWAYAVA</sequence>
<accession>G4T7L9</accession>
<feature type="domain" description="WSC" evidence="7">
    <location>
        <begin position="1"/>
        <end position="64"/>
    </location>
</feature>
<dbReference type="AlphaFoldDB" id="G4T7L9"/>
<protein>
    <recommendedName>
        <fullName evidence="7">WSC domain-containing protein</fullName>
    </recommendedName>
</protein>
<keyword evidence="2" id="KW-0812">Transmembrane</keyword>
<dbReference type="PROSITE" id="PS51212">
    <property type="entry name" value="WSC"/>
    <property type="match status" value="1"/>
</dbReference>
<gene>
    <name evidence="8" type="ORF">PIIN_01158</name>
</gene>